<dbReference type="Pfam" id="PF14309">
    <property type="entry name" value="DUF4378"/>
    <property type="match status" value="1"/>
</dbReference>
<dbReference type="AlphaFoldDB" id="A0A9Q0KDI3"/>
<dbReference type="Pfam" id="PF12552">
    <property type="entry name" value="DUF3741"/>
    <property type="match status" value="1"/>
</dbReference>
<feature type="compositionally biased region" description="Basic and acidic residues" evidence="1">
    <location>
        <begin position="607"/>
        <end position="616"/>
    </location>
</feature>
<comment type="caution">
    <text evidence="5">The sequence shown here is derived from an EMBL/GenBank/DDBJ whole genome shotgun (WGS) entry which is preliminary data.</text>
</comment>
<feature type="domain" description="DUF3741" evidence="4">
    <location>
        <begin position="142"/>
        <end position="165"/>
    </location>
</feature>
<evidence type="ECO:0000259" key="2">
    <source>
        <dbReference type="Pfam" id="PF12552"/>
    </source>
</evidence>
<dbReference type="InterPro" id="IPR032795">
    <property type="entry name" value="DUF3741-assoc"/>
</dbReference>
<feature type="region of interest" description="Disordered" evidence="1">
    <location>
        <begin position="353"/>
        <end position="424"/>
    </location>
</feature>
<keyword evidence="6" id="KW-1185">Reference proteome</keyword>
<feature type="region of interest" description="Disordered" evidence="1">
    <location>
        <begin position="107"/>
        <end position="130"/>
    </location>
</feature>
<feature type="region of interest" description="Disordered" evidence="1">
    <location>
        <begin position="531"/>
        <end position="623"/>
    </location>
</feature>
<dbReference type="InterPro" id="IPR025486">
    <property type="entry name" value="DUF4378"/>
</dbReference>
<dbReference type="InterPro" id="IPR022212">
    <property type="entry name" value="DUF3741"/>
</dbReference>
<protein>
    <recommendedName>
        <fullName evidence="7">DUF4378 domain-containing protein</fullName>
    </recommendedName>
</protein>
<feature type="domain" description="DUF3741" evidence="2">
    <location>
        <begin position="256"/>
        <end position="300"/>
    </location>
</feature>
<evidence type="ECO:0000259" key="3">
    <source>
        <dbReference type="Pfam" id="PF14309"/>
    </source>
</evidence>
<feature type="region of interest" description="Disordered" evidence="1">
    <location>
        <begin position="223"/>
        <end position="247"/>
    </location>
</feature>
<dbReference type="PANTHER" id="PTHR46634:SF3">
    <property type="entry name" value="M REDUCTASE II SUBUNIT GAMMA, PUTATIVE (DUF3741)-RELATED"/>
    <property type="match status" value="1"/>
</dbReference>
<evidence type="ECO:0000259" key="4">
    <source>
        <dbReference type="Pfam" id="PF14383"/>
    </source>
</evidence>
<dbReference type="Pfam" id="PF14383">
    <property type="entry name" value="VARLMGL"/>
    <property type="match status" value="1"/>
</dbReference>
<feature type="region of interest" description="Disordered" evidence="1">
    <location>
        <begin position="461"/>
        <end position="485"/>
    </location>
</feature>
<evidence type="ECO:0008006" key="7">
    <source>
        <dbReference type="Google" id="ProtNLM"/>
    </source>
</evidence>
<dbReference type="OrthoDB" id="1932693at2759"/>
<organism evidence="5 6">
    <name type="scientific">Protea cynaroides</name>
    <dbReference type="NCBI Taxonomy" id="273540"/>
    <lineage>
        <taxon>Eukaryota</taxon>
        <taxon>Viridiplantae</taxon>
        <taxon>Streptophyta</taxon>
        <taxon>Embryophyta</taxon>
        <taxon>Tracheophyta</taxon>
        <taxon>Spermatophyta</taxon>
        <taxon>Magnoliopsida</taxon>
        <taxon>Proteales</taxon>
        <taxon>Proteaceae</taxon>
        <taxon>Protea</taxon>
    </lineage>
</organism>
<reference evidence="5" key="1">
    <citation type="journal article" date="2023" name="Plant J.">
        <title>The genome of the king protea, Protea cynaroides.</title>
        <authorList>
            <person name="Chang J."/>
            <person name="Duong T.A."/>
            <person name="Schoeman C."/>
            <person name="Ma X."/>
            <person name="Roodt D."/>
            <person name="Barker N."/>
            <person name="Li Z."/>
            <person name="Van de Peer Y."/>
            <person name="Mizrachi E."/>
        </authorList>
    </citation>
    <scope>NUCLEOTIDE SEQUENCE</scope>
    <source>
        <tissue evidence="5">Young leaves</tissue>
    </source>
</reference>
<dbReference type="PANTHER" id="PTHR46634">
    <property type="entry name" value="M REDUCTASE II SUBUNIT GAMMA, PUTATIVE (DUF3741)-RELATED"/>
    <property type="match status" value="1"/>
</dbReference>
<proteinExistence type="predicted"/>
<sequence>MSGFRRLCGGHIELLPIKSPYSPFWMRSSFLFFPLQGSEMNEIQNRKARNDKKPFEGCMGRMVNLFDLSANVTRNRLLTEKAHRDGLPVYRNQSDVAKVLEPIKDQIEDKSTGYESRMSSSNKKSSGTPMKMLIAQEMSKETESKHKPPSVVAKLMGLDALPVKQLNSTAQKSPPRGYLRNTYTPQGTLSRYQHQELGFRDKPIQHEIHQFEEQREYKDVYEVRQQSSRTNSVRDKLPQKGKHNQNIDEKRMALVRQKFIEAKRLATDEKLRQSKEFQDALEVLSSNKDLFLKFLQEPNSLFSQHLYELQSIPPPPQTNRITVLKPSKTMENRYAGAEKHEGQTKKQTQLIEANGWDKDRPNWSSVFTNQKDDSSAQPTRIVVLKPSPGKTHDVRTVGSSPTSSPRLQSSKGYYGEPEDDEAQDSRGVAMEITQQMHENLSGHHRNETLLSSVFSNGYVGDDSSLNRSENEYVEEGNLSDSEVMTPTSRHSWDYINRFGSPYSSSSFSRASYSPESSVCREAKKRLSERWTLMTSNGSGPEQRQVRRSSSTLGEMLALSDTKKTARSGEEDCDGSRNVFSSRSCGGEQDLMAPTLSGSTSRDEDESGSTRRGKDESVEVSPRNLVRSRSVPVSSTVYGSRLNVEVPDPEMGKSIVLKEETKSKSRKSSFKGKVSSLFFFRGKKTSKGKPSSCPWVGSQEESPSTPSEVPTVANLLSPQKTSNNISHCITDGGLVGDPSSQSSSLAICVGAKQGSFSNEPLLSVAKPGVPVEIQDQPSPISVLEAPFEDDVSTTPLSSGHVMSEHCGQAVHHHSLKSNLIDKSPPIESIARTLSWDDACILSTEPNPLNPSKFSLKAREEEEEEQLLFVRTLLSAAGLDHEEQSGAVFAGWYLPDSPLDPLLMDIIFNPKDEKALFHEAKRRQRRSNHRLLFDCVNAALVDIAKYGSDMSIWAKASYLAKDAQSVGLSMTVDEVWGRVKELFSFEGRCFSGENGDNSSLVVERVVRKEVVGKGWVELLRLEVDAIGKEIEGKMLEDLLDEALVELTGGL</sequence>
<evidence type="ECO:0000313" key="6">
    <source>
        <dbReference type="Proteomes" id="UP001141806"/>
    </source>
</evidence>
<dbReference type="Proteomes" id="UP001141806">
    <property type="component" value="Unassembled WGS sequence"/>
</dbReference>
<feature type="compositionally biased region" description="Basic and acidic residues" evidence="1">
    <location>
        <begin position="560"/>
        <end position="569"/>
    </location>
</feature>
<evidence type="ECO:0000313" key="5">
    <source>
        <dbReference type="EMBL" id="KAJ4968361.1"/>
    </source>
</evidence>
<feature type="domain" description="DUF4378" evidence="3">
    <location>
        <begin position="866"/>
        <end position="1039"/>
    </location>
</feature>
<feature type="compositionally biased region" description="Polar residues" evidence="1">
    <location>
        <begin position="698"/>
        <end position="709"/>
    </location>
</feature>
<feature type="region of interest" description="Disordered" evidence="1">
    <location>
        <begin position="684"/>
        <end position="709"/>
    </location>
</feature>
<evidence type="ECO:0000256" key="1">
    <source>
        <dbReference type="SAM" id="MobiDB-lite"/>
    </source>
</evidence>
<dbReference type="EMBL" id="JAMYWD010000006">
    <property type="protein sequence ID" value="KAJ4968361.1"/>
    <property type="molecule type" value="Genomic_DNA"/>
</dbReference>
<feature type="compositionally biased region" description="Low complexity" evidence="1">
    <location>
        <begin position="399"/>
        <end position="410"/>
    </location>
</feature>
<feature type="compositionally biased region" description="Polar residues" evidence="1">
    <location>
        <begin position="532"/>
        <end position="552"/>
    </location>
</feature>
<gene>
    <name evidence="5" type="ORF">NE237_015062</name>
</gene>
<name>A0A9Q0KDI3_9MAGN</name>
<accession>A0A9Q0KDI3</accession>
<feature type="compositionally biased region" description="Low complexity" evidence="1">
    <location>
        <begin position="116"/>
        <end position="126"/>
    </location>
</feature>